<keyword evidence="1" id="KW-0472">Membrane</keyword>
<dbReference type="EMBL" id="JARXVQ010000001">
    <property type="protein sequence ID" value="MDH6180117.1"/>
    <property type="molecule type" value="Genomic_DNA"/>
</dbReference>
<proteinExistence type="predicted"/>
<evidence type="ECO:0000313" key="2">
    <source>
        <dbReference type="EMBL" id="MDH6180117.1"/>
    </source>
</evidence>
<protein>
    <recommendedName>
        <fullName evidence="4">Alkaline shock response membrane anchor protein AmaP</fullName>
    </recommendedName>
</protein>
<evidence type="ECO:0000313" key="3">
    <source>
        <dbReference type="Proteomes" id="UP001160142"/>
    </source>
</evidence>
<evidence type="ECO:0008006" key="4">
    <source>
        <dbReference type="Google" id="ProtNLM"/>
    </source>
</evidence>
<name>A0ABT6KLY3_9MICO</name>
<keyword evidence="3" id="KW-1185">Reference proteome</keyword>
<comment type="caution">
    <text evidence="2">The sequence shown here is derived from an EMBL/GenBank/DDBJ whole genome shotgun (WGS) entry which is preliminary data.</text>
</comment>
<dbReference type="Proteomes" id="UP001160142">
    <property type="component" value="Unassembled WGS sequence"/>
</dbReference>
<sequence length="188" mass="19223">MNEQRLYQRVTRRALHRSRSLAVCVALLLLAVAAAYVAAEAVLAAIGQPALLATPSQIAAAVSEPGPTTLAVAAAAGIVGIILVVIAVAPGRRPRRVLSHDRLAVIVDDSVLASSMSRVARGAASVGQGRVRTEVGGRRASISVTPTSGFPVDAAAVQAAADDLTDRLALRSRPRVRAVIAESGVVGS</sequence>
<reference evidence="2 3" key="1">
    <citation type="submission" date="2023-04" db="EMBL/GenBank/DDBJ databases">
        <title>Genome Encyclopedia of Bacteria and Archaea VI: Functional Genomics of Type Strains.</title>
        <authorList>
            <person name="Whitman W."/>
        </authorList>
    </citation>
    <scope>NUCLEOTIDE SEQUENCE [LARGE SCALE GENOMIC DNA]</scope>
    <source>
        <strain evidence="2 3">SG_E_30_P1</strain>
    </source>
</reference>
<feature type="transmembrane region" description="Helical" evidence="1">
    <location>
        <begin position="68"/>
        <end position="89"/>
    </location>
</feature>
<keyword evidence="1" id="KW-0812">Transmembrane</keyword>
<organism evidence="2 3">
    <name type="scientific">Antiquaquibacter oligotrophicus</name>
    <dbReference type="NCBI Taxonomy" id="2880260"/>
    <lineage>
        <taxon>Bacteria</taxon>
        <taxon>Bacillati</taxon>
        <taxon>Actinomycetota</taxon>
        <taxon>Actinomycetes</taxon>
        <taxon>Micrococcales</taxon>
        <taxon>Microbacteriaceae</taxon>
        <taxon>Antiquaquibacter</taxon>
    </lineage>
</organism>
<keyword evidence="1" id="KW-1133">Transmembrane helix</keyword>
<gene>
    <name evidence="2" type="ORF">M2152_000299</name>
</gene>
<dbReference type="RefSeq" id="WP_322132483.1">
    <property type="nucleotide sequence ID" value="NZ_CP085036.1"/>
</dbReference>
<accession>A0ABT6KLY3</accession>
<evidence type="ECO:0000256" key="1">
    <source>
        <dbReference type="SAM" id="Phobius"/>
    </source>
</evidence>